<keyword evidence="3" id="KW-1185">Reference proteome</keyword>
<dbReference type="Pfam" id="PF13625">
    <property type="entry name" value="Helicase_C_3"/>
    <property type="match status" value="1"/>
</dbReference>
<evidence type="ECO:0000259" key="1">
    <source>
        <dbReference type="Pfam" id="PF13625"/>
    </source>
</evidence>
<dbReference type="RefSeq" id="WP_379263686.1">
    <property type="nucleotide sequence ID" value="NZ_JBHUMJ010000004.1"/>
</dbReference>
<evidence type="ECO:0000313" key="3">
    <source>
        <dbReference type="Proteomes" id="UP001597540"/>
    </source>
</evidence>
<protein>
    <submittedName>
        <fullName evidence="2">Helicase-associated domain-containing protein</fullName>
    </submittedName>
</protein>
<keyword evidence="2" id="KW-0347">Helicase</keyword>
<dbReference type="GO" id="GO:0004386">
    <property type="term" value="F:helicase activity"/>
    <property type="evidence" value="ECO:0007669"/>
    <property type="project" value="UniProtKB-KW"/>
</dbReference>
<sequence>MANPEQMAFEKSMEQLNQQERLLYLTAFRLFGSSALQLDSLQEELSGQLSGLELDLAVLRLRGLQLLKTVKKTWGEQIYYIPSAHLVWLTERIILPKLPLSGDHDSMVEHVLLEAKSDITGEVLHILSYIAIHGMPLTAKGTIHKKTLGRLGEMTVLQSSDFEGLALSYAHPDVYPVHIAVIMDLLFSLGLVRKEEGQITIDEDVLNSWLDLSNEQMRQNIYHIAVERYGSPIPGARHFRSLLTCCGRRDAGLSWLSLDMLCTCLVDNGFARQMTTTELADAATGWVRLLAAFGYGELGSSTDGTYYFRFEEPVDDDADRAEDRDEVRSENRYSGIFVQPDFEIMVPQSASKRLTWILEGCAELKARDRMTIYKLTKERLHLAAEHGLEPDTVMEWLEQYSETGVPDQVRLTLEQWGAELGKTTFEAVILLRCANLKDADAIEAHPSYSVWRSDMERIGPNHFIVNKDKLNEIQKHLTAMGLSPAKGIKGLSPDTRIYPLTKEQAELAVRFCAETGRQGFVYTGNNLHYYEKVEDTPDISNLMPDFRSIPKSWYEEWREYHPSTAKQMVQQAISWRIRLGIECAGIRREFIPESIGRGEPWSVNGYFAPDRVINVVEKSTLVPSEWTKMSLILPK</sequence>
<dbReference type="Proteomes" id="UP001597540">
    <property type="component" value="Unassembled WGS sequence"/>
</dbReference>
<name>A0ABW5SS13_9BACL</name>
<keyword evidence="2" id="KW-0378">Hydrolase</keyword>
<keyword evidence="2" id="KW-0067">ATP-binding</keyword>
<dbReference type="EMBL" id="JBHUMJ010000004">
    <property type="protein sequence ID" value="MFD2702316.1"/>
    <property type="molecule type" value="Genomic_DNA"/>
</dbReference>
<evidence type="ECO:0000313" key="2">
    <source>
        <dbReference type="EMBL" id="MFD2702316.1"/>
    </source>
</evidence>
<proteinExistence type="predicted"/>
<feature type="domain" description="Helicase XPB/Ssl2 N-terminal" evidence="1">
    <location>
        <begin position="337"/>
        <end position="447"/>
    </location>
</feature>
<accession>A0ABW5SS13</accession>
<organism evidence="2 3">
    <name type="scientific">Paenibacillus shunpengii</name>
    <dbReference type="NCBI Taxonomy" id="2054424"/>
    <lineage>
        <taxon>Bacteria</taxon>
        <taxon>Bacillati</taxon>
        <taxon>Bacillota</taxon>
        <taxon>Bacilli</taxon>
        <taxon>Bacillales</taxon>
        <taxon>Paenibacillaceae</taxon>
        <taxon>Paenibacillus</taxon>
    </lineage>
</organism>
<dbReference type="InterPro" id="IPR032830">
    <property type="entry name" value="XPB/Ssl2_N"/>
</dbReference>
<keyword evidence="2" id="KW-0547">Nucleotide-binding</keyword>
<comment type="caution">
    <text evidence="2">The sequence shown here is derived from an EMBL/GenBank/DDBJ whole genome shotgun (WGS) entry which is preliminary data.</text>
</comment>
<reference evidence="3" key="1">
    <citation type="journal article" date="2019" name="Int. J. Syst. Evol. Microbiol.">
        <title>The Global Catalogue of Microorganisms (GCM) 10K type strain sequencing project: providing services to taxonomists for standard genome sequencing and annotation.</title>
        <authorList>
            <consortium name="The Broad Institute Genomics Platform"/>
            <consortium name="The Broad Institute Genome Sequencing Center for Infectious Disease"/>
            <person name="Wu L."/>
            <person name="Ma J."/>
        </authorList>
    </citation>
    <scope>NUCLEOTIDE SEQUENCE [LARGE SCALE GENOMIC DNA]</scope>
    <source>
        <strain evidence="3">KCTC 33849</strain>
    </source>
</reference>
<gene>
    <name evidence="2" type="ORF">ACFSVM_17785</name>
</gene>